<dbReference type="Proteomes" id="UP001596012">
    <property type="component" value="Unassembled WGS sequence"/>
</dbReference>
<feature type="domain" description="DUF4232" evidence="2">
    <location>
        <begin position="62"/>
        <end position="184"/>
    </location>
</feature>
<sequence>MSVTAYRRGRTVRTVSASVLAVTALTLTTAFSAGEGAGSRAEAASLGNAAGGSSKGEPIGDCDINKTVFSAQKVERPVNHLLLTATNGAGVDCRLAGFPSLRFGDSQAATPQIEASKPQSAPVLAPGESAYAGITTSAADGSGSHGRVVNSLEVFIEGNEDGTDVELPGGSVFVDSSAKVTYWQTDVEDALSW</sequence>
<keyword evidence="1" id="KW-0732">Signal</keyword>
<evidence type="ECO:0000313" key="4">
    <source>
        <dbReference type="Proteomes" id="UP001596012"/>
    </source>
</evidence>
<accession>A0ABV8YVS3</accession>
<keyword evidence="4" id="KW-1185">Reference proteome</keyword>
<dbReference type="RefSeq" id="WP_386346158.1">
    <property type="nucleotide sequence ID" value="NZ_JBHSFG010000047.1"/>
</dbReference>
<evidence type="ECO:0000313" key="3">
    <source>
        <dbReference type="EMBL" id="MFC4468351.1"/>
    </source>
</evidence>
<evidence type="ECO:0000256" key="1">
    <source>
        <dbReference type="SAM" id="SignalP"/>
    </source>
</evidence>
<feature type="chain" id="PRO_5046399019" evidence="1">
    <location>
        <begin position="33"/>
        <end position="193"/>
    </location>
</feature>
<gene>
    <name evidence="3" type="ORF">ACFPH6_28060</name>
</gene>
<dbReference type="InterPro" id="IPR025326">
    <property type="entry name" value="DUF4232"/>
</dbReference>
<protein>
    <submittedName>
        <fullName evidence="3">DUF4232 domain-containing protein</fullName>
    </submittedName>
</protein>
<evidence type="ECO:0000259" key="2">
    <source>
        <dbReference type="Pfam" id="PF14016"/>
    </source>
</evidence>
<organism evidence="3 4">
    <name type="scientific">Streptomyces xiangluensis</name>
    <dbReference type="NCBI Taxonomy" id="2665720"/>
    <lineage>
        <taxon>Bacteria</taxon>
        <taxon>Bacillati</taxon>
        <taxon>Actinomycetota</taxon>
        <taxon>Actinomycetes</taxon>
        <taxon>Kitasatosporales</taxon>
        <taxon>Streptomycetaceae</taxon>
        <taxon>Streptomyces</taxon>
    </lineage>
</organism>
<dbReference type="Pfam" id="PF14016">
    <property type="entry name" value="DUF4232"/>
    <property type="match status" value="1"/>
</dbReference>
<comment type="caution">
    <text evidence="3">The sequence shown here is derived from an EMBL/GenBank/DDBJ whole genome shotgun (WGS) entry which is preliminary data.</text>
</comment>
<reference evidence="4" key="1">
    <citation type="journal article" date="2019" name="Int. J. Syst. Evol. Microbiol.">
        <title>The Global Catalogue of Microorganisms (GCM) 10K type strain sequencing project: providing services to taxonomists for standard genome sequencing and annotation.</title>
        <authorList>
            <consortium name="The Broad Institute Genomics Platform"/>
            <consortium name="The Broad Institute Genome Sequencing Center for Infectious Disease"/>
            <person name="Wu L."/>
            <person name="Ma J."/>
        </authorList>
    </citation>
    <scope>NUCLEOTIDE SEQUENCE [LARGE SCALE GENOMIC DNA]</scope>
    <source>
        <strain evidence="4">DT43</strain>
    </source>
</reference>
<proteinExistence type="predicted"/>
<feature type="signal peptide" evidence="1">
    <location>
        <begin position="1"/>
        <end position="32"/>
    </location>
</feature>
<name>A0ABV8YVS3_9ACTN</name>
<dbReference type="EMBL" id="JBHSFG010000047">
    <property type="protein sequence ID" value="MFC4468351.1"/>
    <property type="molecule type" value="Genomic_DNA"/>
</dbReference>